<feature type="compositionally biased region" description="Low complexity" evidence="1">
    <location>
        <begin position="440"/>
        <end position="453"/>
    </location>
</feature>
<dbReference type="SMART" id="SM00382">
    <property type="entry name" value="AAA"/>
    <property type="match status" value="1"/>
</dbReference>
<protein>
    <submittedName>
        <fullName evidence="3">Triple gene block 1 protein</fullName>
    </submittedName>
</protein>
<dbReference type="GO" id="GO:0005524">
    <property type="term" value="F:ATP binding"/>
    <property type="evidence" value="ECO:0007669"/>
    <property type="project" value="InterPro"/>
</dbReference>
<dbReference type="SUPFAM" id="SSF52540">
    <property type="entry name" value="P-loop containing nucleoside triphosphate hydrolases"/>
    <property type="match status" value="1"/>
</dbReference>
<proteinExistence type="predicted"/>
<name>A0A2D1PXG7_9VIRU</name>
<feature type="region of interest" description="Disordered" evidence="1">
    <location>
        <begin position="422"/>
        <end position="453"/>
    </location>
</feature>
<dbReference type="InterPro" id="IPR027417">
    <property type="entry name" value="P-loop_NTPase"/>
</dbReference>
<evidence type="ECO:0000259" key="2">
    <source>
        <dbReference type="PROSITE" id="PS51657"/>
    </source>
</evidence>
<dbReference type="PROSITE" id="PS51657">
    <property type="entry name" value="PSRV_HELICASE"/>
    <property type="match status" value="1"/>
</dbReference>
<feature type="compositionally biased region" description="Basic and acidic residues" evidence="1">
    <location>
        <begin position="426"/>
        <end position="439"/>
    </location>
</feature>
<dbReference type="Gene3D" id="3.40.50.300">
    <property type="entry name" value="P-loop containing nucleotide triphosphate hydrolases"/>
    <property type="match status" value="2"/>
</dbReference>
<organism evidence="3">
    <name type="scientific">Lychnis ringspot virus</name>
    <dbReference type="NCBI Taxonomy" id="44421"/>
    <lineage>
        <taxon>Viruses</taxon>
        <taxon>Riboviria</taxon>
        <taxon>Orthornavirae</taxon>
        <taxon>Kitrinoviricota</taxon>
        <taxon>Alsuviricetes</taxon>
        <taxon>Martellivirales</taxon>
        <taxon>Virgaviridae</taxon>
        <taxon>Hordeivirus</taxon>
        <taxon>Hordeivirus lychnis</taxon>
    </lineage>
</organism>
<feature type="region of interest" description="Disordered" evidence="1">
    <location>
        <begin position="17"/>
        <end position="56"/>
    </location>
</feature>
<dbReference type="Pfam" id="PF01443">
    <property type="entry name" value="Viral_helicase1"/>
    <property type="match status" value="1"/>
</dbReference>
<sequence length="453" mass="50134">MNIFLVYNTMAIDKIVKSDNRSQKQQSSKKKKNRKHGNKVVENSTNVGVPPNEGVTLRRVRSVESIDEIFTSNQRTPPAAEQLPQKQKQSKPPSVAKKHAANDKRRYEKADAFMNKIVEASRASGFQPTGQNFKRCPANLFEKCKLAALYDKHLRVLHKDACDSEKERIAAKSFLHRSLRPNVDFKVGIVSGVAGSGKSTLIRKLCSEADAMCVLANPRLKETDYKGQSKTFTLQQVLLSIVPMTSDIVIVDEYTLAESAELLLLQRKLQATFLVLFGDVAQGNAKTASSLEYLQFPVVFISKTSHRLGKHTAELCKKHGQAFEPGSPEEDEIIVADYLGAADTTEKNIAFTKETVEDLRDAGVEASLVLETQGKEYESVTLFIRESDEAAMADSHLRAVALTRHRKKLIIRAEPGVQSSFLNGELKSKTSADSHKYESSKVSYADSSSAAAQ</sequence>
<dbReference type="InterPro" id="IPR027351">
    <property type="entry name" value="(+)RNA_virus_helicase_core_dom"/>
</dbReference>
<feature type="region of interest" description="Disordered" evidence="1">
    <location>
        <begin position="69"/>
        <end position="108"/>
    </location>
</feature>
<accession>A0A2D1PXG7</accession>
<dbReference type="EMBL" id="MF768254">
    <property type="protein sequence ID" value="ATO98266.1"/>
    <property type="molecule type" value="Genomic_RNA"/>
</dbReference>
<feature type="domain" description="(+)RNA virus helicase C-terminal" evidence="2">
    <location>
        <begin position="159"/>
        <end position="444"/>
    </location>
</feature>
<feature type="compositionally biased region" description="Low complexity" evidence="1">
    <location>
        <begin position="84"/>
        <end position="94"/>
    </location>
</feature>
<feature type="compositionally biased region" description="Basic residues" evidence="1">
    <location>
        <begin position="27"/>
        <end position="38"/>
    </location>
</feature>
<reference evidence="3" key="1">
    <citation type="journal article" date="2017" name="Virus Res.">
        <title>Construction of infectious clones of lychnis ringspot virus and evaluation of its relationship with barley stripe mosaic virus by reassortment of genomic RNA segments.</title>
        <authorList>
            <person name="Jiang Z."/>
            <person name="Li Z."/>
            <person name="Yue N."/>
            <person name="Zhang K."/>
            <person name="Li D."/>
            <person name="Zhang Y."/>
        </authorList>
    </citation>
    <scope>NUCLEOTIDE SEQUENCE</scope>
    <source>
        <strain evidence="3">Mild</strain>
    </source>
</reference>
<evidence type="ECO:0000256" key="1">
    <source>
        <dbReference type="SAM" id="MobiDB-lite"/>
    </source>
</evidence>
<evidence type="ECO:0000313" key="3">
    <source>
        <dbReference type="EMBL" id="ATO98266.1"/>
    </source>
</evidence>
<dbReference type="InterPro" id="IPR003593">
    <property type="entry name" value="AAA+_ATPase"/>
</dbReference>